<dbReference type="RefSeq" id="WP_344558563.1">
    <property type="nucleotide sequence ID" value="NZ_BAAANS010000084.1"/>
</dbReference>
<organism evidence="1 2">
    <name type="scientific">Kitasatospora saccharophila</name>
    <dbReference type="NCBI Taxonomy" id="407973"/>
    <lineage>
        <taxon>Bacteria</taxon>
        <taxon>Bacillati</taxon>
        <taxon>Actinomycetota</taxon>
        <taxon>Actinomycetes</taxon>
        <taxon>Kitasatosporales</taxon>
        <taxon>Streptomycetaceae</taxon>
        <taxon>Kitasatospora</taxon>
    </lineage>
</organism>
<keyword evidence="2" id="KW-1185">Reference proteome</keyword>
<accession>A0ABN2Y5Q2</accession>
<name>A0ABN2Y5Q2_9ACTN</name>
<dbReference type="EMBL" id="BAAANS010000084">
    <property type="protein sequence ID" value="GAA2122200.1"/>
    <property type="molecule type" value="Genomic_DNA"/>
</dbReference>
<dbReference type="SUPFAM" id="SSF103473">
    <property type="entry name" value="MFS general substrate transporter"/>
    <property type="match status" value="1"/>
</dbReference>
<dbReference type="Proteomes" id="UP001500897">
    <property type="component" value="Unassembled WGS sequence"/>
</dbReference>
<dbReference type="InterPro" id="IPR036259">
    <property type="entry name" value="MFS_trans_sf"/>
</dbReference>
<proteinExistence type="predicted"/>
<evidence type="ECO:0000313" key="2">
    <source>
        <dbReference type="Proteomes" id="UP001500897"/>
    </source>
</evidence>
<sequence length="73" mass="7426">MRIGTIATVFLVFGHFSAYAFVSPALQELSGIDESHVGPLLFGFGAAGMIGDFVAGSALSRGCTGACRSSPCP</sequence>
<gene>
    <name evidence="1" type="ORF">GCM10009759_72530</name>
</gene>
<comment type="caution">
    <text evidence="1">The sequence shown here is derived from an EMBL/GenBank/DDBJ whole genome shotgun (WGS) entry which is preliminary data.</text>
</comment>
<evidence type="ECO:0008006" key="3">
    <source>
        <dbReference type="Google" id="ProtNLM"/>
    </source>
</evidence>
<evidence type="ECO:0000313" key="1">
    <source>
        <dbReference type="EMBL" id="GAA2122200.1"/>
    </source>
</evidence>
<reference evidence="1 2" key="1">
    <citation type="journal article" date="2019" name="Int. J. Syst. Evol. Microbiol.">
        <title>The Global Catalogue of Microorganisms (GCM) 10K type strain sequencing project: providing services to taxonomists for standard genome sequencing and annotation.</title>
        <authorList>
            <consortium name="The Broad Institute Genomics Platform"/>
            <consortium name="The Broad Institute Genome Sequencing Center for Infectious Disease"/>
            <person name="Wu L."/>
            <person name="Ma J."/>
        </authorList>
    </citation>
    <scope>NUCLEOTIDE SEQUENCE [LARGE SCALE GENOMIC DNA]</scope>
    <source>
        <strain evidence="1 2">JCM 14559</strain>
    </source>
</reference>
<protein>
    <recommendedName>
        <fullName evidence="3">MFS transporter</fullName>
    </recommendedName>
</protein>